<feature type="transmembrane region" description="Helical" evidence="1">
    <location>
        <begin position="45"/>
        <end position="71"/>
    </location>
</feature>
<dbReference type="Proteomes" id="UP001497457">
    <property type="component" value="Chromosome 36b"/>
</dbReference>
<organism evidence="2 3">
    <name type="scientific">Urochloa decumbens</name>
    <dbReference type="NCBI Taxonomy" id="240449"/>
    <lineage>
        <taxon>Eukaryota</taxon>
        <taxon>Viridiplantae</taxon>
        <taxon>Streptophyta</taxon>
        <taxon>Embryophyta</taxon>
        <taxon>Tracheophyta</taxon>
        <taxon>Spermatophyta</taxon>
        <taxon>Magnoliopsida</taxon>
        <taxon>Liliopsida</taxon>
        <taxon>Poales</taxon>
        <taxon>Poaceae</taxon>
        <taxon>PACMAD clade</taxon>
        <taxon>Panicoideae</taxon>
        <taxon>Panicodae</taxon>
        <taxon>Paniceae</taxon>
        <taxon>Melinidinae</taxon>
        <taxon>Urochloa</taxon>
    </lineage>
</organism>
<keyword evidence="1" id="KW-0812">Transmembrane</keyword>
<name>A0ABC9E718_9POAL</name>
<accession>A0ABC9E718</accession>
<evidence type="ECO:0000256" key="1">
    <source>
        <dbReference type="SAM" id="Phobius"/>
    </source>
</evidence>
<protein>
    <submittedName>
        <fullName evidence="2">Uncharacterized protein</fullName>
    </submittedName>
</protein>
<dbReference type="AlphaFoldDB" id="A0ABC9E718"/>
<reference evidence="3" key="1">
    <citation type="submission" date="2024-06" db="EMBL/GenBank/DDBJ databases">
        <authorList>
            <person name="Ryan C."/>
        </authorList>
    </citation>
    <scope>NUCLEOTIDE SEQUENCE [LARGE SCALE GENOMIC DNA]</scope>
</reference>
<sequence>MASRAALTVFFGFYVVFCCLIHPLGESIAKTETNTQSGGLPRLAAAALVPAVLTTLALTVPLLYAHVWALGRRGGVGAGARVVMARLADATLLAAVVALLSAAAVQLGGGGGVLRFGGADDIGWLG</sequence>
<evidence type="ECO:0000313" key="2">
    <source>
        <dbReference type="EMBL" id="CAL5051621.1"/>
    </source>
</evidence>
<feature type="transmembrane region" description="Helical" evidence="1">
    <location>
        <begin position="83"/>
        <end position="105"/>
    </location>
</feature>
<proteinExistence type="predicted"/>
<evidence type="ECO:0000313" key="3">
    <source>
        <dbReference type="Proteomes" id="UP001497457"/>
    </source>
</evidence>
<dbReference type="EMBL" id="OZ075146">
    <property type="protein sequence ID" value="CAL5051621.1"/>
    <property type="molecule type" value="Genomic_DNA"/>
</dbReference>
<keyword evidence="1" id="KW-1133">Transmembrane helix</keyword>
<keyword evidence="1" id="KW-0472">Membrane</keyword>
<gene>
    <name evidence="2" type="ORF">URODEC1_LOCUS92243</name>
</gene>
<reference evidence="2 3" key="2">
    <citation type="submission" date="2024-10" db="EMBL/GenBank/DDBJ databases">
        <authorList>
            <person name="Ryan C."/>
        </authorList>
    </citation>
    <scope>NUCLEOTIDE SEQUENCE [LARGE SCALE GENOMIC DNA]</scope>
</reference>
<keyword evidence="3" id="KW-1185">Reference proteome</keyword>
<feature type="transmembrane region" description="Helical" evidence="1">
    <location>
        <begin position="7"/>
        <end position="25"/>
    </location>
</feature>